<keyword evidence="3" id="KW-1185">Reference proteome</keyword>
<evidence type="ECO:0000313" key="2">
    <source>
        <dbReference type="EMBL" id="KAK3601648.1"/>
    </source>
</evidence>
<gene>
    <name evidence="2" type="ORF">CHS0354_038209</name>
</gene>
<accession>A0AAE0W4E0</accession>
<comment type="caution">
    <text evidence="2">The sequence shown here is derived from an EMBL/GenBank/DDBJ whole genome shotgun (WGS) entry which is preliminary data.</text>
</comment>
<protein>
    <submittedName>
        <fullName evidence="2">Uncharacterized protein</fullName>
    </submittedName>
</protein>
<reference evidence="2" key="1">
    <citation type="journal article" date="2021" name="Genome Biol. Evol.">
        <title>A High-Quality Reference Genome for a Parasitic Bivalve with Doubly Uniparental Inheritance (Bivalvia: Unionida).</title>
        <authorList>
            <person name="Smith C.H."/>
        </authorList>
    </citation>
    <scope>NUCLEOTIDE SEQUENCE</scope>
    <source>
        <strain evidence="2">CHS0354</strain>
    </source>
</reference>
<dbReference type="Proteomes" id="UP001195483">
    <property type="component" value="Unassembled WGS sequence"/>
</dbReference>
<dbReference type="EMBL" id="JAEAOA010002230">
    <property type="protein sequence ID" value="KAK3601648.1"/>
    <property type="molecule type" value="Genomic_DNA"/>
</dbReference>
<reference evidence="2" key="2">
    <citation type="journal article" date="2021" name="Genome Biol. Evol.">
        <title>Developing a high-quality reference genome for a parasitic bivalve with doubly uniparental inheritance (Bivalvia: Unionida).</title>
        <authorList>
            <person name="Smith C.H."/>
        </authorList>
    </citation>
    <scope>NUCLEOTIDE SEQUENCE</scope>
    <source>
        <strain evidence="2">CHS0354</strain>
        <tissue evidence="2">Mantle</tissue>
    </source>
</reference>
<evidence type="ECO:0000313" key="3">
    <source>
        <dbReference type="Proteomes" id="UP001195483"/>
    </source>
</evidence>
<reference evidence="2" key="3">
    <citation type="submission" date="2023-05" db="EMBL/GenBank/DDBJ databases">
        <authorList>
            <person name="Smith C.H."/>
        </authorList>
    </citation>
    <scope>NUCLEOTIDE SEQUENCE</scope>
    <source>
        <strain evidence="2">CHS0354</strain>
        <tissue evidence="2">Mantle</tissue>
    </source>
</reference>
<feature type="compositionally biased region" description="Low complexity" evidence="1">
    <location>
        <begin position="1"/>
        <end position="14"/>
    </location>
</feature>
<feature type="region of interest" description="Disordered" evidence="1">
    <location>
        <begin position="69"/>
        <end position="98"/>
    </location>
</feature>
<evidence type="ECO:0000256" key="1">
    <source>
        <dbReference type="SAM" id="MobiDB-lite"/>
    </source>
</evidence>
<proteinExistence type="predicted"/>
<feature type="region of interest" description="Disordered" evidence="1">
    <location>
        <begin position="1"/>
        <end position="39"/>
    </location>
</feature>
<organism evidence="2 3">
    <name type="scientific">Potamilus streckersoni</name>
    <dbReference type="NCBI Taxonomy" id="2493646"/>
    <lineage>
        <taxon>Eukaryota</taxon>
        <taxon>Metazoa</taxon>
        <taxon>Spiralia</taxon>
        <taxon>Lophotrochozoa</taxon>
        <taxon>Mollusca</taxon>
        <taxon>Bivalvia</taxon>
        <taxon>Autobranchia</taxon>
        <taxon>Heteroconchia</taxon>
        <taxon>Palaeoheterodonta</taxon>
        <taxon>Unionida</taxon>
        <taxon>Unionoidea</taxon>
        <taxon>Unionidae</taxon>
        <taxon>Ambleminae</taxon>
        <taxon>Lampsilini</taxon>
        <taxon>Potamilus</taxon>
    </lineage>
</organism>
<feature type="compositionally biased region" description="Polar residues" evidence="1">
    <location>
        <begin position="15"/>
        <end position="29"/>
    </location>
</feature>
<sequence>MTTPVPTTTRILTPNSPKYFNNTLPKTNTSSNRSDQQRRRRIHQMKTLNNQQRRRNKNNEYHYLKPHNSIFTRNKEQTKTKNPPRPIQKLNKQTSRKHLLNYGTRAQQTVKYQLY</sequence>
<dbReference type="AlphaFoldDB" id="A0AAE0W4E0"/>
<name>A0AAE0W4E0_9BIVA</name>